<evidence type="ECO:0000259" key="2">
    <source>
        <dbReference type="Pfam" id="PF04773"/>
    </source>
</evidence>
<dbReference type="InterPro" id="IPR032623">
    <property type="entry name" value="FecR_N"/>
</dbReference>
<comment type="caution">
    <text evidence="4">The sequence shown here is derived from an EMBL/GenBank/DDBJ whole genome shotgun (WGS) entry which is preliminary data.</text>
</comment>
<proteinExistence type="predicted"/>
<gene>
    <name evidence="4" type="ORF">ACFO3I_03885</name>
</gene>
<dbReference type="Proteomes" id="UP001595962">
    <property type="component" value="Unassembled WGS sequence"/>
</dbReference>
<feature type="domain" description="FecR N-terminal" evidence="3">
    <location>
        <begin position="13"/>
        <end position="47"/>
    </location>
</feature>
<protein>
    <submittedName>
        <fullName evidence="4">FecR family protein</fullName>
    </submittedName>
</protein>
<keyword evidence="1" id="KW-0812">Transmembrane</keyword>
<feature type="transmembrane region" description="Helical" evidence="1">
    <location>
        <begin position="83"/>
        <end position="105"/>
    </location>
</feature>
<name>A0ABV9JHG6_9GAMM</name>
<dbReference type="PIRSF" id="PIRSF018266">
    <property type="entry name" value="FecR"/>
    <property type="match status" value="1"/>
</dbReference>
<dbReference type="PANTHER" id="PTHR30273:SF2">
    <property type="entry name" value="PROTEIN FECR"/>
    <property type="match status" value="1"/>
</dbReference>
<feature type="domain" description="FecR protein" evidence="2">
    <location>
        <begin position="114"/>
        <end position="205"/>
    </location>
</feature>
<reference evidence="5" key="1">
    <citation type="journal article" date="2019" name="Int. J. Syst. Evol. Microbiol.">
        <title>The Global Catalogue of Microorganisms (GCM) 10K type strain sequencing project: providing services to taxonomists for standard genome sequencing and annotation.</title>
        <authorList>
            <consortium name="The Broad Institute Genomics Platform"/>
            <consortium name="The Broad Institute Genome Sequencing Center for Infectious Disease"/>
            <person name="Wu L."/>
            <person name="Ma J."/>
        </authorList>
    </citation>
    <scope>NUCLEOTIDE SEQUENCE [LARGE SCALE GENOMIC DNA]</scope>
    <source>
        <strain evidence="5">DT28</strain>
    </source>
</reference>
<dbReference type="InterPro" id="IPR012373">
    <property type="entry name" value="Ferrdict_sens_TM"/>
</dbReference>
<dbReference type="Pfam" id="PF16220">
    <property type="entry name" value="DUF4880"/>
    <property type="match status" value="1"/>
</dbReference>
<dbReference type="Gene3D" id="2.60.120.1440">
    <property type="match status" value="1"/>
</dbReference>
<dbReference type="Pfam" id="PF04773">
    <property type="entry name" value="FecR"/>
    <property type="match status" value="1"/>
</dbReference>
<evidence type="ECO:0000256" key="1">
    <source>
        <dbReference type="SAM" id="Phobius"/>
    </source>
</evidence>
<sequence length="319" mass="35425">MTDYQRTEPDIYEQAASWVEKLAAGELDSLSKRRFSHWLDADPQHRAVLIAMVETWNDPALNQLLARYPSRSLNRLNTKWPQIGFASAAAFSLVLLAGLYLGVAWRPATAPYELHTAKAESRQQQLTDGSVLDMAPDTQLTVNFTTSKRQVVQGLGAAYFAVEKDKQRPFEVRLGQASVVAVGTEFTIDQDPDLIDITVYEGAVQVQASAAGPNLLLKAGEQVRISNHQLSDVRKVNLQQLVDWRSGWIEIENESLAYLLHRLNRSGSTTVSAGPGLDQLRVAGRFELANISQTLQALQQTYDLQLERSAQGVRLVRSP</sequence>
<evidence type="ECO:0000313" key="5">
    <source>
        <dbReference type="Proteomes" id="UP001595962"/>
    </source>
</evidence>
<accession>A0ABV9JHG6</accession>
<keyword evidence="1" id="KW-1133">Transmembrane helix</keyword>
<keyword evidence="5" id="KW-1185">Reference proteome</keyword>
<dbReference type="PANTHER" id="PTHR30273">
    <property type="entry name" value="PERIPLASMIC SIGNAL SENSOR AND SIGMA FACTOR ACTIVATOR FECR-RELATED"/>
    <property type="match status" value="1"/>
</dbReference>
<organism evidence="4 5">
    <name type="scientific">Rheinheimera marina</name>
    <dbReference type="NCBI Taxonomy" id="1774958"/>
    <lineage>
        <taxon>Bacteria</taxon>
        <taxon>Pseudomonadati</taxon>
        <taxon>Pseudomonadota</taxon>
        <taxon>Gammaproteobacteria</taxon>
        <taxon>Chromatiales</taxon>
        <taxon>Chromatiaceae</taxon>
        <taxon>Rheinheimera</taxon>
    </lineage>
</organism>
<dbReference type="RefSeq" id="WP_377331919.1">
    <property type="nucleotide sequence ID" value="NZ_JBHSGB010000004.1"/>
</dbReference>
<evidence type="ECO:0000313" key="4">
    <source>
        <dbReference type="EMBL" id="MFC4654163.1"/>
    </source>
</evidence>
<dbReference type="EMBL" id="JBHSGB010000004">
    <property type="protein sequence ID" value="MFC4654163.1"/>
    <property type="molecule type" value="Genomic_DNA"/>
</dbReference>
<keyword evidence="1" id="KW-0472">Membrane</keyword>
<dbReference type="InterPro" id="IPR006860">
    <property type="entry name" value="FecR"/>
</dbReference>
<evidence type="ECO:0000259" key="3">
    <source>
        <dbReference type="Pfam" id="PF16220"/>
    </source>
</evidence>